<evidence type="ECO:0000256" key="1">
    <source>
        <dbReference type="PROSITE-ProRule" id="PRU00259"/>
    </source>
</evidence>
<dbReference type="EMBL" id="JACMSC010000006">
    <property type="protein sequence ID" value="KAG6519662.1"/>
    <property type="molecule type" value="Genomic_DNA"/>
</dbReference>
<evidence type="ECO:0000256" key="2">
    <source>
        <dbReference type="SAM" id="MobiDB-lite"/>
    </source>
</evidence>
<comment type="caution">
    <text evidence="4">The sequence shown here is derived from an EMBL/GenBank/DDBJ whole genome shotgun (WGS) entry which is preliminary data.</text>
</comment>
<feature type="compositionally biased region" description="Low complexity" evidence="2">
    <location>
        <begin position="1"/>
        <end position="16"/>
    </location>
</feature>
<name>A0A8J5LHP3_ZINOF</name>
<dbReference type="InterPro" id="IPR003613">
    <property type="entry name" value="Ubox_domain"/>
</dbReference>
<dbReference type="SMART" id="SM00504">
    <property type="entry name" value="Ubox"/>
    <property type="match status" value="1"/>
</dbReference>
<dbReference type="Pfam" id="PF04564">
    <property type="entry name" value="U-box"/>
    <property type="match status" value="1"/>
</dbReference>
<dbReference type="SMART" id="SM00185">
    <property type="entry name" value="ARM"/>
    <property type="match status" value="2"/>
</dbReference>
<feature type="repeat" description="ARM" evidence="1">
    <location>
        <begin position="441"/>
        <end position="483"/>
    </location>
</feature>
<dbReference type="Proteomes" id="UP000734854">
    <property type="component" value="Unassembled WGS sequence"/>
</dbReference>
<dbReference type="AlphaFoldDB" id="A0A8J5LHP3"/>
<evidence type="ECO:0000313" key="4">
    <source>
        <dbReference type="EMBL" id="KAG6519662.1"/>
    </source>
</evidence>
<accession>A0A8J5LHP3</accession>
<dbReference type="InterPro" id="IPR045210">
    <property type="entry name" value="RING-Ubox_PUB"/>
</dbReference>
<proteinExistence type="predicted"/>
<dbReference type="PANTHER" id="PTHR23315">
    <property type="entry name" value="U BOX DOMAIN-CONTAINING"/>
    <property type="match status" value="1"/>
</dbReference>
<dbReference type="GO" id="GO:0004842">
    <property type="term" value="F:ubiquitin-protein transferase activity"/>
    <property type="evidence" value="ECO:0007669"/>
    <property type="project" value="InterPro"/>
</dbReference>
<sequence>MLTTHAAMATSTSSSSFPPPDPSSDADLLRLLLLFSHDLSAYAHQQQHASASSPSHLRVNPNFSSVPRNARQLALLFEELLREYDDGRLLPRSASLCFREILLVFHRLKILLHDRSARSRVAFLFRAERHADEIHGQVVDLVTFLEILPLGELRISEDVRDLVRLLRRQIRRSSPAVDPPSLALRRDVLELIASVEGGAVPDRSGMQGIFRRLGLGDSRSCRMEIERMECDVADGAVDERWAVVMVALASILRYGSCVLFGASTPRSGSSSRDSKSPFSATEDLVVPDDFRCSISLELMRDPVVVATGQTYDRDSIARWISSGHATCPNSRQVLTHLELVPNLALKNLIARWCRDNNIPFDGSDTTSNNSTNNKMTVSADNGSAHAETNKAALEAARLTASFLVDELAAASSTDAAHRIVHELRLLAKHGSDNRAFVAEAGAIPLLLPLIESADAGLQVNAVTALLNLSILEANKRRIMHTDGAVDGIVHVLADGVSWQAKENAAATLLSLSTIHSYRRRLARHHRVVESLVQMARDGPTSSKKESMAAVLSLAGDRENTARLIEGGVVAVALEVAAEPEVAEEATAVLAAIARRGGVEAVAEANGAVPRLVGVLRRGSDWAKESAAAALVAVCRWSGATVVAELAAMPGIEWVIWELMGAGTERARRKAASLGRICRRWVAAVEAERMSRYSAINVTPPTTVA</sequence>
<dbReference type="Pfam" id="PF25598">
    <property type="entry name" value="ARM_PUB"/>
    <property type="match status" value="1"/>
</dbReference>
<keyword evidence="5" id="KW-1185">Reference proteome</keyword>
<evidence type="ECO:0000313" key="5">
    <source>
        <dbReference type="Proteomes" id="UP000734854"/>
    </source>
</evidence>
<feature type="region of interest" description="Disordered" evidence="2">
    <location>
        <begin position="1"/>
        <end position="22"/>
    </location>
</feature>
<protein>
    <recommendedName>
        <fullName evidence="3">U-box domain-containing protein</fullName>
    </recommendedName>
</protein>
<dbReference type="GO" id="GO:0016567">
    <property type="term" value="P:protein ubiquitination"/>
    <property type="evidence" value="ECO:0007669"/>
    <property type="project" value="InterPro"/>
</dbReference>
<dbReference type="CDD" id="cd16664">
    <property type="entry name" value="RING-Ubox_PUB"/>
    <property type="match status" value="1"/>
</dbReference>
<gene>
    <name evidence="4" type="ORF">ZIOFF_023160</name>
</gene>
<dbReference type="PANTHER" id="PTHR23315:SF63">
    <property type="entry name" value="U-BOX DOMAIN-CONTAINING PROTEIN 16"/>
    <property type="match status" value="1"/>
</dbReference>
<evidence type="ECO:0000259" key="3">
    <source>
        <dbReference type="PROSITE" id="PS51698"/>
    </source>
</evidence>
<dbReference type="InterPro" id="IPR058678">
    <property type="entry name" value="ARM_PUB"/>
</dbReference>
<dbReference type="FunFam" id="3.30.40.10:FF:000562">
    <property type="entry name" value="RING-type E3 ubiquitin transferase"/>
    <property type="match status" value="1"/>
</dbReference>
<feature type="domain" description="U-box" evidence="3">
    <location>
        <begin position="285"/>
        <end position="359"/>
    </location>
</feature>
<dbReference type="OrthoDB" id="629492at2759"/>
<organism evidence="4 5">
    <name type="scientific">Zingiber officinale</name>
    <name type="common">Ginger</name>
    <name type="synonym">Amomum zingiber</name>
    <dbReference type="NCBI Taxonomy" id="94328"/>
    <lineage>
        <taxon>Eukaryota</taxon>
        <taxon>Viridiplantae</taxon>
        <taxon>Streptophyta</taxon>
        <taxon>Embryophyta</taxon>
        <taxon>Tracheophyta</taxon>
        <taxon>Spermatophyta</taxon>
        <taxon>Magnoliopsida</taxon>
        <taxon>Liliopsida</taxon>
        <taxon>Zingiberales</taxon>
        <taxon>Zingiberaceae</taxon>
        <taxon>Zingiber</taxon>
    </lineage>
</organism>
<dbReference type="PROSITE" id="PS51698">
    <property type="entry name" value="U_BOX"/>
    <property type="match status" value="1"/>
</dbReference>
<reference evidence="4 5" key="1">
    <citation type="submission" date="2020-08" db="EMBL/GenBank/DDBJ databases">
        <title>Plant Genome Project.</title>
        <authorList>
            <person name="Zhang R.-G."/>
        </authorList>
    </citation>
    <scope>NUCLEOTIDE SEQUENCE [LARGE SCALE GENOMIC DNA]</scope>
    <source>
        <tissue evidence="4">Rhizome</tissue>
    </source>
</reference>
<dbReference type="InterPro" id="IPR000225">
    <property type="entry name" value="Armadillo"/>
</dbReference>
<dbReference type="PROSITE" id="PS50176">
    <property type="entry name" value="ARM_REPEAT"/>
    <property type="match status" value="1"/>
</dbReference>